<evidence type="ECO:0000313" key="1">
    <source>
        <dbReference type="EMBL" id="KAH6940556.1"/>
    </source>
</evidence>
<dbReference type="EMBL" id="CM023491">
    <property type="protein sequence ID" value="KAH6940556.1"/>
    <property type="molecule type" value="Genomic_DNA"/>
</dbReference>
<gene>
    <name evidence="1" type="ORF">HPB50_000577</name>
</gene>
<keyword evidence="2" id="KW-1185">Reference proteome</keyword>
<sequence length="182" mass="20386">MALNRDLDVEALCKAVDLCALREKRPAQGTPTRPSKPDLVRPLSMMDEATITPNLCDDAVTLQPQTHPTQCSSPSATLNQPLNVSQPLSTVLTLKPNPSGVVCFPKQRMVYNPRKPNMPPLYPCGVCHMEVYDYEPAILCEAGCNFWFHRACTKLTDILFDVYTHEVFTQWLCDRCTSSKNV</sequence>
<name>A0ACB7T2T2_HYAAI</name>
<proteinExistence type="predicted"/>
<accession>A0ACB7T2T2</accession>
<organism evidence="1 2">
    <name type="scientific">Hyalomma asiaticum</name>
    <name type="common">Tick</name>
    <dbReference type="NCBI Taxonomy" id="266040"/>
    <lineage>
        <taxon>Eukaryota</taxon>
        <taxon>Metazoa</taxon>
        <taxon>Ecdysozoa</taxon>
        <taxon>Arthropoda</taxon>
        <taxon>Chelicerata</taxon>
        <taxon>Arachnida</taxon>
        <taxon>Acari</taxon>
        <taxon>Parasitiformes</taxon>
        <taxon>Ixodida</taxon>
        <taxon>Ixodoidea</taxon>
        <taxon>Ixodidae</taxon>
        <taxon>Hyalomminae</taxon>
        <taxon>Hyalomma</taxon>
    </lineage>
</organism>
<evidence type="ECO:0000313" key="2">
    <source>
        <dbReference type="Proteomes" id="UP000821845"/>
    </source>
</evidence>
<protein>
    <submittedName>
        <fullName evidence="1">Uncharacterized protein</fullName>
    </submittedName>
</protein>
<comment type="caution">
    <text evidence="1">The sequence shown here is derived from an EMBL/GenBank/DDBJ whole genome shotgun (WGS) entry which is preliminary data.</text>
</comment>
<reference evidence="1" key="1">
    <citation type="submission" date="2020-05" db="EMBL/GenBank/DDBJ databases">
        <title>Large-scale comparative analyses of tick genomes elucidate their genetic diversity and vector capacities.</title>
        <authorList>
            <person name="Jia N."/>
            <person name="Wang J."/>
            <person name="Shi W."/>
            <person name="Du L."/>
            <person name="Sun Y."/>
            <person name="Zhan W."/>
            <person name="Jiang J."/>
            <person name="Wang Q."/>
            <person name="Zhang B."/>
            <person name="Ji P."/>
            <person name="Sakyi L.B."/>
            <person name="Cui X."/>
            <person name="Yuan T."/>
            <person name="Jiang B."/>
            <person name="Yang W."/>
            <person name="Lam T.T.-Y."/>
            <person name="Chang Q."/>
            <person name="Ding S."/>
            <person name="Wang X."/>
            <person name="Zhu J."/>
            <person name="Ruan X."/>
            <person name="Zhao L."/>
            <person name="Wei J."/>
            <person name="Que T."/>
            <person name="Du C."/>
            <person name="Cheng J."/>
            <person name="Dai P."/>
            <person name="Han X."/>
            <person name="Huang E."/>
            <person name="Gao Y."/>
            <person name="Liu J."/>
            <person name="Shao H."/>
            <person name="Ye R."/>
            <person name="Li L."/>
            <person name="Wei W."/>
            <person name="Wang X."/>
            <person name="Wang C."/>
            <person name="Yang T."/>
            <person name="Huo Q."/>
            <person name="Li W."/>
            <person name="Guo W."/>
            <person name="Chen H."/>
            <person name="Zhou L."/>
            <person name="Ni X."/>
            <person name="Tian J."/>
            <person name="Zhou Y."/>
            <person name="Sheng Y."/>
            <person name="Liu T."/>
            <person name="Pan Y."/>
            <person name="Xia L."/>
            <person name="Li J."/>
            <person name="Zhao F."/>
            <person name="Cao W."/>
        </authorList>
    </citation>
    <scope>NUCLEOTIDE SEQUENCE</scope>
    <source>
        <strain evidence="1">Hyas-2018</strain>
    </source>
</reference>
<dbReference type="Proteomes" id="UP000821845">
    <property type="component" value="Chromosome 11"/>
</dbReference>